<comment type="caution">
    <text evidence="2">The sequence shown here is derived from an EMBL/GenBank/DDBJ whole genome shotgun (WGS) entry which is preliminary data.</text>
</comment>
<feature type="compositionally biased region" description="Acidic residues" evidence="1">
    <location>
        <begin position="72"/>
        <end position="82"/>
    </location>
</feature>
<keyword evidence="3" id="KW-1185">Reference proteome</keyword>
<sequence>MANAEVNERIEKDGKSVSSGEEDENALLAEDGNDHDTNGAHAIAPFNYEKLFKDCKRKLGPSKKKTRKALSDSDDVSDDSGSDEVNAILGEEEEDGDSSDKFLKEVEQEYNAADKRAQI</sequence>
<reference evidence="3" key="1">
    <citation type="journal article" date="2017" name="bioRxiv">
        <title>Comparative analysis of the genomes of Stylophora pistillata and Acropora digitifera provides evidence for extensive differences between species of corals.</title>
        <authorList>
            <person name="Voolstra C.R."/>
            <person name="Li Y."/>
            <person name="Liew Y.J."/>
            <person name="Baumgarten S."/>
            <person name="Zoccola D."/>
            <person name="Flot J.-F."/>
            <person name="Tambutte S."/>
            <person name="Allemand D."/>
            <person name="Aranda M."/>
        </authorList>
    </citation>
    <scope>NUCLEOTIDE SEQUENCE [LARGE SCALE GENOMIC DNA]</scope>
</reference>
<feature type="compositionally biased region" description="Basic and acidic residues" evidence="1">
    <location>
        <begin position="1"/>
        <end position="15"/>
    </location>
</feature>
<accession>A0A2B4RDX5</accession>
<organism evidence="2 3">
    <name type="scientific">Stylophora pistillata</name>
    <name type="common">Smooth cauliflower coral</name>
    <dbReference type="NCBI Taxonomy" id="50429"/>
    <lineage>
        <taxon>Eukaryota</taxon>
        <taxon>Metazoa</taxon>
        <taxon>Cnidaria</taxon>
        <taxon>Anthozoa</taxon>
        <taxon>Hexacorallia</taxon>
        <taxon>Scleractinia</taxon>
        <taxon>Astrocoeniina</taxon>
        <taxon>Pocilloporidae</taxon>
        <taxon>Stylophora</taxon>
    </lineage>
</organism>
<feature type="region of interest" description="Disordered" evidence="1">
    <location>
        <begin position="61"/>
        <end position="119"/>
    </location>
</feature>
<evidence type="ECO:0000313" key="3">
    <source>
        <dbReference type="Proteomes" id="UP000225706"/>
    </source>
</evidence>
<dbReference type="Proteomes" id="UP000225706">
    <property type="component" value="Unassembled WGS sequence"/>
</dbReference>
<feature type="compositionally biased region" description="Basic and acidic residues" evidence="1">
    <location>
        <begin position="98"/>
        <end position="119"/>
    </location>
</feature>
<dbReference type="AlphaFoldDB" id="A0A2B4RDX5"/>
<proteinExistence type="predicted"/>
<dbReference type="EMBL" id="LSMT01000659">
    <property type="protein sequence ID" value="PFX15346.1"/>
    <property type="molecule type" value="Genomic_DNA"/>
</dbReference>
<gene>
    <name evidence="2" type="ORF">AWC38_SpisGene20434</name>
</gene>
<name>A0A2B4RDX5_STYPI</name>
<evidence type="ECO:0000256" key="1">
    <source>
        <dbReference type="SAM" id="MobiDB-lite"/>
    </source>
</evidence>
<feature type="region of interest" description="Disordered" evidence="1">
    <location>
        <begin position="1"/>
        <end position="41"/>
    </location>
</feature>
<evidence type="ECO:0000313" key="2">
    <source>
        <dbReference type="EMBL" id="PFX15346.1"/>
    </source>
</evidence>
<protein>
    <submittedName>
        <fullName evidence="2">Uncharacterized protein</fullName>
    </submittedName>
</protein>